<sequence length="235" mass="26934">MARGKSKILRRIPKVAFAERVSARRGRVFVPLLGIVAALGMGFLSFYTTAKGPKWVLKDLGEIKKALKEWKKLTAEEKEKAEKKIEKAEKIAKQQLSKEERAEKELSNALKLRKSKECEKLLKADLKTVSSMLGPKAVLKILETKELKTAKPEVKEKITKVLKDGLLLRAKNMRRLLPKGLEQFRVFLDEGIKRLNNVKNVNSLAVVAQELLRFELKIPLLKDLEKYYKQMKKLK</sequence>
<name>A0A497JFH7_9ARCH</name>
<keyword evidence="2" id="KW-0472">Membrane</keyword>
<dbReference type="Proteomes" id="UP000278031">
    <property type="component" value="Unassembled WGS sequence"/>
</dbReference>
<feature type="coiled-coil region" evidence="1">
    <location>
        <begin position="71"/>
        <end position="119"/>
    </location>
</feature>
<dbReference type="AlphaFoldDB" id="A0A497JFH7"/>
<evidence type="ECO:0000313" key="3">
    <source>
        <dbReference type="EMBL" id="RLG69608.1"/>
    </source>
</evidence>
<organism evidence="3 4">
    <name type="scientific">Candidatus Iainarchaeum sp</name>
    <dbReference type="NCBI Taxonomy" id="3101447"/>
    <lineage>
        <taxon>Archaea</taxon>
        <taxon>Candidatus Iainarchaeota</taxon>
        <taxon>Candidatus Iainarchaeia</taxon>
        <taxon>Candidatus Iainarchaeales</taxon>
        <taxon>Candidatus Iainarchaeaceae</taxon>
        <taxon>Candidatus Iainarchaeum</taxon>
    </lineage>
</organism>
<evidence type="ECO:0000256" key="2">
    <source>
        <dbReference type="SAM" id="Phobius"/>
    </source>
</evidence>
<accession>A0A497JFH7</accession>
<evidence type="ECO:0000313" key="4">
    <source>
        <dbReference type="Proteomes" id="UP000278031"/>
    </source>
</evidence>
<comment type="caution">
    <text evidence="3">The sequence shown here is derived from an EMBL/GenBank/DDBJ whole genome shotgun (WGS) entry which is preliminary data.</text>
</comment>
<keyword evidence="2" id="KW-0812">Transmembrane</keyword>
<gene>
    <name evidence="3" type="ORF">DRO04_03145</name>
</gene>
<keyword evidence="1" id="KW-0175">Coiled coil</keyword>
<keyword evidence="2" id="KW-1133">Transmembrane helix</keyword>
<feature type="transmembrane region" description="Helical" evidence="2">
    <location>
        <begin position="28"/>
        <end position="47"/>
    </location>
</feature>
<reference evidence="3 4" key="1">
    <citation type="submission" date="2018-06" db="EMBL/GenBank/DDBJ databases">
        <title>Extensive metabolic versatility and redundancy in microbially diverse, dynamic hydrothermal sediments.</title>
        <authorList>
            <person name="Dombrowski N."/>
            <person name="Teske A."/>
            <person name="Baker B.J."/>
        </authorList>
    </citation>
    <scope>NUCLEOTIDE SEQUENCE [LARGE SCALE GENOMIC DNA]</scope>
    <source>
        <strain evidence="3">B51_G17</strain>
    </source>
</reference>
<proteinExistence type="predicted"/>
<dbReference type="EMBL" id="QMWP01000124">
    <property type="protein sequence ID" value="RLG69608.1"/>
    <property type="molecule type" value="Genomic_DNA"/>
</dbReference>
<evidence type="ECO:0000256" key="1">
    <source>
        <dbReference type="SAM" id="Coils"/>
    </source>
</evidence>
<protein>
    <submittedName>
        <fullName evidence="3">Uncharacterized protein</fullName>
    </submittedName>
</protein>